<organism evidence="1">
    <name type="scientific">Prasinoderma singulare</name>
    <dbReference type="NCBI Taxonomy" id="676789"/>
    <lineage>
        <taxon>Eukaryota</taxon>
        <taxon>Viridiplantae</taxon>
        <taxon>Prasinodermophyta</taxon>
        <taxon>Prasinodermophyceae</taxon>
        <taxon>Prasinodermales</taxon>
        <taxon>Prasinodermaceae</taxon>
        <taxon>Prasinoderma</taxon>
    </lineage>
</organism>
<reference evidence="1" key="1">
    <citation type="submission" date="2021-01" db="EMBL/GenBank/DDBJ databases">
        <authorList>
            <person name="Corre E."/>
            <person name="Pelletier E."/>
            <person name="Niang G."/>
            <person name="Scheremetjew M."/>
            <person name="Finn R."/>
            <person name="Kale V."/>
            <person name="Holt S."/>
            <person name="Cochrane G."/>
            <person name="Meng A."/>
            <person name="Brown T."/>
            <person name="Cohen L."/>
        </authorList>
    </citation>
    <scope>NUCLEOTIDE SEQUENCE</scope>
    <source>
        <strain evidence="1">RCC927</strain>
    </source>
</reference>
<proteinExistence type="predicted"/>
<accession>A0A7S3BD87</accession>
<gene>
    <name evidence="1" type="ORF">PSIN1315_LOCUS3750</name>
</gene>
<evidence type="ECO:0000313" key="1">
    <source>
        <dbReference type="EMBL" id="CAE0132041.1"/>
    </source>
</evidence>
<name>A0A7S3BD87_9VIRI</name>
<dbReference type="EMBL" id="HBHY01005814">
    <property type="protein sequence ID" value="CAE0132041.1"/>
    <property type="molecule type" value="Transcribed_RNA"/>
</dbReference>
<sequence>MPPPAKRLKHLYPVVTDDSVLNGLDTHRNAIIMATPLSNGELVPSSDTDGRNKLMDAHKPPSIKQIATFGNLYNEGAFALRLPISSAGYNSIFNAAFNFRNQPSADFMIVATKLDIPINETVGRTWNEAIVSMTSGIETDLDFYQALKLKLVNFGVPEGDMVLRTHKATWLTLARIFNSPKDFTTTDAAAAA</sequence>
<protein>
    <submittedName>
        <fullName evidence="1">Uncharacterized protein</fullName>
    </submittedName>
</protein>
<dbReference type="AlphaFoldDB" id="A0A7S3BD87"/>